<organism evidence="1 2">
    <name type="scientific">Racocetra persica</name>
    <dbReference type="NCBI Taxonomy" id="160502"/>
    <lineage>
        <taxon>Eukaryota</taxon>
        <taxon>Fungi</taxon>
        <taxon>Fungi incertae sedis</taxon>
        <taxon>Mucoromycota</taxon>
        <taxon>Glomeromycotina</taxon>
        <taxon>Glomeromycetes</taxon>
        <taxon>Diversisporales</taxon>
        <taxon>Gigasporaceae</taxon>
        <taxon>Racocetra</taxon>
    </lineage>
</organism>
<name>A0ACA9PVX6_9GLOM</name>
<proteinExistence type="predicted"/>
<comment type="caution">
    <text evidence="1">The sequence shown here is derived from an EMBL/GenBank/DDBJ whole genome shotgun (WGS) entry which is preliminary data.</text>
</comment>
<dbReference type="Proteomes" id="UP000789920">
    <property type="component" value="Unassembled WGS sequence"/>
</dbReference>
<keyword evidence="2" id="KW-1185">Reference proteome</keyword>
<gene>
    <name evidence="1" type="ORF">RPERSI_LOCUS11115</name>
</gene>
<protein>
    <submittedName>
        <fullName evidence="1">30462_t:CDS:1</fullName>
    </submittedName>
</protein>
<sequence>HDNNADKDNNSNVDLDNDSNNNNSKVLRYDLEKMCKIMKKLFEEVEILNKTANFIYKIEIEDNLLTAFALTPPDLNNNEDLKIIETNFRQLAYILIVLLESDSGYY</sequence>
<evidence type="ECO:0000313" key="1">
    <source>
        <dbReference type="EMBL" id="CAG8718745.1"/>
    </source>
</evidence>
<dbReference type="EMBL" id="CAJVQC010022589">
    <property type="protein sequence ID" value="CAG8718745.1"/>
    <property type="molecule type" value="Genomic_DNA"/>
</dbReference>
<evidence type="ECO:0000313" key="2">
    <source>
        <dbReference type="Proteomes" id="UP000789920"/>
    </source>
</evidence>
<feature type="non-terminal residue" evidence="1">
    <location>
        <position position="1"/>
    </location>
</feature>
<accession>A0ACA9PVX6</accession>
<reference evidence="1" key="1">
    <citation type="submission" date="2021-06" db="EMBL/GenBank/DDBJ databases">
        <authorList>
            <person name="Kallberg Y."/>
            <person name="Tangrot J."/>
            <person name="Rosling A."/>
        </authorList>
    </citation>
    <scope>NUCLEOTIDE SEQUENCE</scope>
    <source>
        <strain evidence="1">MA461A</strain>
    </source>
</reference>